<comment type="caution">
    <text evidence="2">The sequence shown here is derived from an EMBL/GenBank/DDBJ whole genome shotgun (WGS) entry which is preliminary data.</text>
</comment>
<organism evidence="2">
    <name type="scientific">human gut metagenome</name>
    <dbReference type="NCBI Taxonomy" id="408170"/>
    <lineage>
        <taxon>unclassified sequences</taxon>
        <taxon>metagenomes</taxon>
        <taxon>organismal metagenomes</taxon>
    </lineage>
</organism>
<gene>
    <name evidence="2" type="ORF">LEA_03666</name>
</gene>
<reference evidence="2" key="1">
    <citation type="journal article" date="2013" name="Environ. Microbiol.">
        <title>Microbiota from the distal guts of lean and obese adolescents exhibit partial functional redundancy besides clear differences in community structure.</title>
        <authorList>
            <person name="Ferrer M."/>
            <person name="Ruiz A."/>
            <person name="Lanza F."/>
            <person name="Haange S.B."/>
            <person name="Oberbach A."/>
            <person name="Till H."/>
            <person name="Bargiela R."/>
            <person name="Campoy C."/>
            <person name="Segura M.T."/>
            <person name="Richter M."/>
            <person name="von Bergen M."/>
            <person name="Seifert J."/>
            <person name="Suarez A."/>
        </authorList>
    </citation>
    <scope>NUCLEOTIDE SEQUENCE</scope>
</reference>
<dbReference type="EMBL" id="AJWY01002420">
    <property type="protein sequence ID" value="EKC78278.1"/>
    <property type="molecule type" value="Genomic_DNA"/>
</dbReference>
<name>K1U7T2_9ZZZZ</name>
<evidence type="ECO:0000313" key="2">
    <source>
        <dbReference type="EMBL" id="EKC78278.1"/>
    </source>
</evidence>
<protein>
    <submittedName>
        <fullName evidence="2">Uncharacterized protein</fullName>
    </submittedName>
</protein>
<proteinExistence type="predicted"/>
<sequence>MNPQTGEKETRTVYEAPRESLYMLYCEGGYVCMTLITLCLVAAFLSAWKAPRWIKEFGQLALLLGIIYLLLGFYDIAKFIGSEGVEIGKDVPSSILFSGLRVALIAPLYGLIVHGITLILRIALKPRI</sequence>
<keyword evidence="1" id="KW-0812">Transmembrane</keyword>
<dbReference type="AlphaFoldDB" id="K1U7T2"/>
<feature type="transmembrane region" description="Helical" evidence="1">
    <location>
        <begin position="100"/>
        <end position="124"/>
    </location>
</feature>
<feature type="transmembrane region" description="Helical" evidence="1">
    <location>
        <begin position="60"/>
        <end position="80"/>
    </location>
</feature>
<feature type="transmembrane region" description="Helical" evidence="1">
    <location>
        <begin position="28"/>
        <end position="48"/>
    </location>
</feature>
<accession>K1U7T2</accession>
<evidence type="ECO:0000256" key="1">
    <source>
        <dbReference type="SAM" id="Phobius"/>
    </source>
</evidence>
<keyword evidence="1" id="KW-1133">Transmembrane helix</keyword>
<keyword evidence="1" id="KW-0472">Membrane</keyword>